<feature type="compositionally biased region" description="Basic and acidic residues" evidence="1">
    <location>
        <begin position="53"/>
        <end position="69"/>
    </location>
</feature>
<feature type="compositionally biased region" description="Basic residues" evidence="1">
    <location>
        <begin position="43"/>
        <end position="52"/>
    </location>
</feature>
<dbReference type="Proteomes" id="UP000184304">
    <property type="component" value="Unassembled WGS sequence"/>
</dbReference>
<proteinExistence type="predicted"/>
<name>A0A1L9NPD1_ASPTC</name>
<evidence type="ECO:0000313" key="3">
    <source>
        <dbReference type="Proteomes" id="UP000184304"/>
    </source>
</evidence>
<dbReference type="AlphaFoldDB" id="A0A1L9NPD1"/>
<reference evidence="3" key="1">
    <citation type="journal article" date="2017" name="Genome Biol.">
        <title>Comparative genomics reveals high biological diversity and specific adaptations in the industrially and medically important fungal genus Aspergillus.</title>
        <authorList>
            <person name="de Vries R.P."/>
            <person name="Riley R."/>
            <person name="Wiebenga A."/>
            <person name="Aguilar-Osorio G."/>
            <person name="Amillis S."/>
            <person name="Uchima C.A."/>
            <person name="Anderluh G."/>
            <person name="Asadollahi M."/>
            <person name="Askin M."/>
            <person name="Barry K."/>
            <person name="Battaglia E."/>
            <person name="Bayram O."/>
            <person name="Benocci T."/>
            <person name="Braus-Stromeyer S.A."/>
            <person name="Caldana C."/>
            <person name="Canovas D."/>
            <person name="Cerqueira G.C."/>
            <person name="Chen F."/>
            <person name="Chen W."/>
            <person name="Choi C."/>
            <person name="Clum A."/>
            <person name="Dos Santos R.A."/>
            <person name="Damasio A.R."/>
            <person name="Diallinas G."/>
            <person name="Emri T."/>
            <person name="Fekete E."/>
            <person name="Flipphi M."/>
            <person name="Freyberg S."/>
            <person name="Gallo A."/>
            <person name="Gournas C."/>
            <person name="Habgood R."/>
            <person name="Hainaut M."/>
            <person name="Harispe M.L."/>
            <person name="Henrissat B."/>
            <person name="Hilden K.S."/>
            <person name="Hope R."/>
            <person name="Hossain A."/>
            <person name="Karabika E."/>
            <person name="Karaffa L."/>
            <person name="Karanyi Z."/>
            <person name="Krasevec N."/>
            <person name="Kuo A."/>
            <person name="Kusch H."/>
            <person name="LaButti K."/>
            <person name="Lagendijk E.L."/>
            <person name="Lapidus A."/>
            <person name="Levasseur A."/>
            <person name="Lindquist E."/>
            <person name="Lipzen A."/>
            <person name="Logrieco A.F."/>
            <person name="MacCabe A."/>
            <person name="Maekelae M.R."/>
            <person name="Malavazi I."/>
            <person name="Melin P."/>
            <person name="Meyer V."/>
            <person name="Mielnichuk N."/>
            <person name="Miskei M."/>
            <person name="Molnar A.P."/>
            <person name="Mule G."/>
            <person name="Ngan C.Y."/>
            <person name="Orejas M."/>
            <person name="Orosz E."/>
            <person name="Ouedraogo J.P."/>
            <person name="Overkamp K.M."/>
            <person name="Park H.-S."/>
            <person name="Perrone G."/>
            <person name="Piumi F."/>
            <person name="Punt P.J."/>
            <person name="Ram A.F."/>
            <person name="Ramon A."/>
            <person name="Rauscher S."/>
            <person name="Record E."/>
            <person name="Riano-Pachon D.M."/>
            <person name="Robert V."/>
            <person name="Roehrig J."/>
            <person name="Ruller R."/>
            <person name="Salamov A."/>
            <person name="Salih N.S."/>
            <person name="Samson R.A."/>
            <person name="Sandor E."/>
            <person name="Sanguinetti M."/>
            <person name="Schuetze T."/>
            <person name="Sepcic K."/>
            <person name="Shelest E."/>
            <person name="Sherlock G."/>
            <person name="Sophianopoulou V."/>
            <person name="Squina F.M."/>
            <person name="Sun H."/>
            <person name="Susca A."/>
            <person name="Todd R.B."/>
            <person name="Tsang A."/>
            <person name="Unkles S.E."/>
            <person name="van de Wiele N."/>
            <person name="van Rossen-Uffink D."/>
            <person name="Oliveira J.V."/>
            <person name="Vesth T.C."/>
            <person name="Visser J."/>
            <person name="Yu J.-H."/>
            <person name="Zhou M."/>
            <person name="Andersen M.R."/>
            <person name="Archer D.B."/>
            <person name="Baker S.E."/>
            <person name="Benoit I."/>
            <person name="Brakhage A.A."/>
            <person name="Braus G.H."/>
            <person name="Fischer R."/>
            <person name="Frisvad J.C."/>
            <person name="Goldman G.H."/>
            <person name="Houbraken J."/>
            <person name="Oakley B."/>
            <person name="Pocsi I."/>
            <person name="Scazzocchio C."/>
            <person name="Seiboth B."/>
            <person name="vanKuyk P.A."/>
            <person name="Wortman J."/>
            <person name="Dyer P.S."/>
            <person name="Grigoriev I.V."/>
        </authorList>
    </citation>
    <scope>NUCLEOTIDE SEQUENCE [LARGE SCALE GENOMIC DNA]</scope>
    <source>
        <strain evidence="3">CBS 134.48</strain>
    </source>
</reference>
<protein>
    <submittedName>
        <fullName evidence="2">Uncharacterized protein</fullName>
    </submittedName>
</protein>
<dbReference type="EMBL" id="KV878176">
    <property type="protein sequence ID" value="OJI90974.1"/>
    <property type="molecule type" value="Genomic_DNA"/>
</dbReference>
<dbReference type="VEuPathDB" id="FungiDB:ASPTUDRAFT_280207"/>
<feature type="region of interest" description="Disordered" evidence="1">
    <location>
        <begin position="1"/>
        <end position="83"/>
    </location>
</feature>
<organism evidence="2 3">
    <name type="scientific">Aspergillus tubingensis (strain CBS 134.48)</name>
    <dbReference type="NCBI Taxonomy" id="767770"/>
    <lineage>
        <taxon>Eukaryota</taxon>
        <taxon>Fungi</taxon>
        <taxon>Dikarya</taxon>
        <taxon>Ascomycota</taxon>
        <taxon>Pezizomycotina</taxon>
        <taxon>Eurotiomycetes</taxon>
        <taxon>Eurotiomycetidae</taxon>
        <taxon>Eurotiales</taxon>
        <taxon>Aspergillaceae</taxon>
        <taxon>Aspergillus</taxon>
        <taxon>Aspergillus subgen. Circumdati</taxon>
    </lineage>
</organism>
<gene>
    <name evidence="2" type="ORF">ASPTUDRAFT_280207</name>
</gene>
<feature type="compositionally biased region" description="Basic and acidic residues" evidence="1">
    <location>
        <begin position="1"/>
        <end position="21"/>
    </location>
</feature>
<sequence length="112" mass="12895">MDRGEKSERKKKEGRLFDDHLFSVQQNPGRGGGRQNKKEKMRVPKRGQKRKIAKEEKCSRRRRSPEGKAIKKHPIWMQVPPGPWTGNFALRGISREKFVLGGTHLIGQGLPR</sequence>
<keyword evidence="3" id="KW-1185">Reference proteome</keyword>
<accession>A0A1L9NPD1</accession>
<evidence type="ECO:0000313" key="2">
    <source>
        <dbReference type="EMBL" id="OJI90974.1"/>
    </source>
</evidence>
<evidence type="ECO:0000256" key="1">
    <source>
        <dbReference type="SAM" id="MobiDB-lite"/>
    </source>
</evidence>